<dbReference type="Proteomes" id="UP000001542">
    <property type="component" value="Unassembled WGS sequence"/>
</dbReference>
<dbReference type="EMBL" id="DS113813">
    <property type="protein sequence ID" value="EAX95297.1"/>
    <property type="molecule type" value="Genomic_DNA"/>
</dbReference>
<proteinExistence type="predicted"/>
<keyword evidence="3" id="KW-1185">Reference proteome</keyword>
<gene>
    <name evidence="2" type="ORF">TVAG_270880</name>
</gene>
<sequence>MSMDNARNFAMKEASHIIELSEKVEKIENIDTSNEYHILVAELRSHFNNINGLLSALKSFDDDESKQMIEKLNQAKEKLEEVEVNSPLESEDDFIDQNLMSSDVDLEIDGAITNNNNKQVKRYNFSIVITVIICFIGCIIWFFVLQ</sequence>
<accession>A2FII0</accession>
<reference evidence="2" key="1">
    <citation type="submission" date="2006-10" db="EMBL/GenBank/DDBJ databases">
        <authorList>
            <person name="Amadeo P."/>
            <person name="Zhao Q."/>
            <person name="Wortman J."/>
            <person name="Fraser-Liggett C."/>
            <person name="Carlton J."/>
        </authorList>
    </citation>
    <scope>NUCLEOTIDE SEQUENCE</scope>
    <source>
        <strain evidence="2">G3</strain>
    </source>
</reference>
<reference evidence="2" key="2">
    <citation type="journal article" date="2007" name="Science">
        <title>Draft genome sequence of the sexually transmitted pathogen Trichomonas vaginalis.</title>
        <authorList>
            <person name="Carlton J.M."/>
            <person name="Hirt R.P."/>
            <person name="Silva J.C."/>
            <person name="Delcher A.L."/>
            <person name="Schatz M."/>
            <person name="Zhao Q."/>
            <person name="Wortman J.R."/>
            <person name="Bidwell S.L."/>
            <person name="Alsmark U.C.M."/>
            <person name="Besteiro S."/>
            <person name="Sicheritz-Ponten T."/>
            <person name="Noel C.J."/>
            <person name="Dacks J.B."/>
            <person name="Foster P.G."/>
            <person name="Simillion C."/>
            <person name="Van de Peer Y."/>
            <person name="Miranda-Saavedra D."/>
            <person name="Barton G.J."/>
            <person name="Westrop G.D."/>
            <person name="Mueller S."/>
            <person name="Dessi D."/>
            <person name="Fiori P.L."/>
            <person name="Ren Q."/>
            <person name="Paulsen I."/>
            <person name="Zhang H."/>
            <person name="Bastida-Corcuera F.D."/>
            <person name="Simoes-Barbosa A."/>
            <person name="Brown M.T."/>
            <person name="Hayes R.D."/>
            <person name="Mukherjee M."/>
            <person name="Okumura C.Y."/>
            <person name="Schneider R."/>
            <person name="Smith A.J."/>
            <person name="Vanacova S."/>
            <person name="Villalvazo M."/>
            <person name="Haas B.J."/>
            <person name="Pertea M."/>
            <person name="Feldblyum T.V."/>
            <person name="Utterback T.R."/>
            <person name="Shu C.L."/>
            <person name="Osoegawa K."/>
            <person name="de Jong P.J."/>
            <person name="Hrdy I."/>
            <person name="Horvathova L."/>
            <person name="Zubacova Z."/>
            <person name="Dolezal P."/>
            <person name="Malik S.B."/>
            <person name="Logsdon J.M. Jr."/>
            <person name="Henze K."/>
            <person name="Gupta A."/>
            <person name="Wang C.C."/>
            <person name="Dunne R.L."/>
            <person name="Upcroft J.A."/>
            <person name="Upcroft P."/>
            <person name="White O."/>
            <person name="Salzberg S.L."/>
            <person name="Tang P."/>
            <person name="Chiu C.-H."/>
            <person name="Lee Y.-S."/>
            <person name="Embley T.M."/>
            <person name="Coombs G.H."/>
            <person name="Mottram J.C."/>
            <person name="Tachezy J."/>
            <person name="Fraser-Liggett C.M."/>
            <person name="Johnson P.J."/>
        </authorList>
    </citation>
    <scope>NUCLEOTIDE SEQUENCE [LARGE SCALE GENOMIC DNA]</scope>
    <source>
        <strain evidence="2">G3</strain>
    </source>
</reference>
<name>A2FII0_TRIV3</name>
<keyword evidence="1" id="KW-0472">Membrane</keyword>
<protein>
    <submittedName>
        <fullName evidence="2">Uncharacterized protein</fullName>
    </submittedName>
</protein>
<dbReference type="AlphaFoldDB" id="A2FII0"/>
<dbReference type="SMR" id="A2FII0"/>
<keyword evidence="1" id="KW-0812">Transmembrane</keyword>
<evidence type="ECO:0000313" key="2">
    <source>
        <dbReference type="EMBL" id="EAX95297.1"/>
    </source>
</evidence>
<evidence type="ECO:0000256" key="1">
    <source>
        <dbReference type="SAM" id="Phobius"/>
    </source>
</evidence>
<feature type="transmembrane region" description="Helical" evidence="1">
    <location>
        <begin position="123"/>
        <end position="144"/>
    </location>
</feature>
<keyword evidence="1" id="KW-1133">Transmembrane helix</keyword>
<organism evidence="2 3">
    <name type="scientific">Trichomonas vaginalis (strain ATCC PRA-98 / G3)</name>
    <dbReference type="NCBI Taxonomy" id="412133"/>
    <lineage>
        <taxon>Eukaryota</taxon>
        <taxon>Metamonada</taxon>
        <taxon>Parabasalia</taxon>
        <taxon>Trichomonadida</taxon>
        <taxon>Trichomonadidae</taxon>
        <taxon>Trichomonas</taxon>
    </lineage>
</organism>
<evidence type="ECO:0000313" key="3">
    <source>
        <dbReference type="Proteomes" id="UP000001542"/>
    </source>
</evidence>
<dbReference type="VEuPathDB" id="TrichDB:TVAG_270880"/>
<dbReference type="InParanoid" id="A2FII0"/>